<dbReference type="InterPro" id="IPR051678">
    <property type="entry name" value="AGP_Transferase"/>
</dbReference>
<organism evidence="1 2">
    <name type="scientific">Blastomyces percursus</name>
    <dbReference type="NCBI Taxonomy" id="1658174"/>
    <lineage>
        <taxon>Eukaryota</taxon>
        <taxon>Fungi</taxon>
        <taxon>Dikarya</taxon>
        <taxon>Ascomycota</taxon>
        <taxon>Pezizomycotina</taxon>
        <taxon>Eurotiomycetes</taxon>
        <taxon>Eurotiomycetidae</taxon>
        <taxon>Onygenales</taxon>
        <taxon>Ajellomycetaceae</taxon>
        <taxon>Blastomyces</taxon>
    </lineage>
</organism>
<dbReference type="AlphaFoldDB" id="A0A1J9PPI3"/>
<sequence length="147" mass="16519">MQFIAANTTIPVPKAYQTRWSGNRTKLSQIATEYIPGESLDAAWGKLTHDQRVSVYHQLRDYLSQLQKLESKTKRIEAANGGPITSARYARAAVSDDHEIHFGHGDFSPRNIMVWSRRFWTGIEQVGTLGIGTRIGSFLKTLEKTLG</sequence>
<dbReference type="Proteomes" id="UP000242791">
    <property type="component" value="Unassembled WGS sequence"/>
</dbReference>
<evidence type="ECO:0000313" key="2">
    <source>
        <dbReference type="Proteomes" id="UP000242791"/>
    </source>
</evidence>
<accession>A0A1J9PPI3</accession>
<protein>
    <recommendedName>
        <fullName evidence="3">Aminoglycoside phosphotransferase domain-containing protein</fullName>
    </recommendedName>
</protein>
<evidence type="ECO:0000313" key="1">
    <source>
        <dbReference type="EMBL" id="OJD17802.1"/>
    </source>
</evidence>
<comment type="caution">
    <text evidence="1">The sequence shown here is derived from an EMBL/GenBank/DDBJ whole genome shotgun (WGS) entry which is preliminary data.</text>
</comment>
<dbReference type="PANTHER" id="PTHR21310">
    <property type="entry name" value="AMINOGLYCOSIDE PHOSPHOTRANSFERASE-RELATED-RELATED"/>
    <property type="match status" value="1"/>
</dbReference>
<reference evidence="1 2" key="1">
    <citation type="submission" date="2015-08" db="EMBL/GenBank/DDBJ databases">
        <title>Emmonsia species relationships and genome sequence.</title>
        <authorList>
            <person name="Cuomo C.A."/>
            <person name="Schwartz I.S."/>
            <person name="Kenyon C."/>
            <person name="De Hoog G.S."/>
            <person name="Govender N.P."/>
            <person name="Botha A."/>
            <person name="Moreno L."/>
            <person name="De Vries M."/>
            <person name="Munoz J.F."/>
            <person name="Stielow J.B."/>
        </authorList>
    </citation>
    <scope>NUCLEOTIDE SEQUENCE [LARGE SCALE GENOMIC DNA]</scope>
    <source>
        <strain evidence="1 2">EI222</strain>
    </source>
</reference>
<gene>
    <name evidence="1" type="ORF">ACJ73_08768</name>
</gene>
<dbReference type="OrthoDB" id="4177236at2759"/>
<keyword evidence="2" id="KW-1185">Reference proteome</keyword>
<proteinExistence type="predicted"/>
<dbReference type="SUPFAM" id="SSF56112">
    <property type="entry name" value="Protein kinase-like (PK-like)"/>
    <property type="match status" value="1"/>
</dbReference>
<dbReference type="InterPro" id="IPR011009">
    <property type="entry name" value="Kinase-like_dom_sf"/>
</dbReference>
<dbReference type="EMBL" id="LGTZ01002186">
    <property type="protein sequence ID" value="OJD17802.1"/>
    <property type="molecule type" value="Genomic_DNA"/>
</dbReference>
<dbReference type="STRING" id="1658174.A0A1J9PPI3"/>
<evidence type="ECO:0008006" key="3">
    <source>
        <dbReference type="Google" id="ProtNLM"/>
    </source>
</evidence>
<dbReference type="PANTHER" id="PTHR21310:SF58">
    <property type="entry name" value="AMINOGLYCOSIDE PHOSPHOTRANSFERASE DOMAIN-CONTAINING PROTEIN"/>
    <property type="match status" value="1"/>
</dbReference>
<name>A0A1J9PPI3_9EURO</name>
<dbReference type="VEuPathDB" id="FungiDB:ACJ73_08768"/>